<evidence type="ECO:0000313" key="2">
    <source>
        <dbReference type="EMBL" id="MDL9978233.1"/>
    </source>
</evidence>
<dbReference type="Proteomes" id="UP001235064">
    <property type="component" value="Unassembled WGS sequence"/>
</dbReference>
<protein>
    <recommendedName>
        <fullName evidence="4">Histidinol dehydrogenase</fullName>
    </recommendedName>
</protein>
<feature type="transmembrane region" description="Helical" evidence="1">
    <location>
        <begin position="46"/>
        <end position="64"/>
    </location>
</feature>
<proteinExistence type="predicted"/>
<gene>
    <name evidence="2" type="ORF">QSV35_02705</name>
</gene>
<keyword evidence="1" id="KW-1133">Transmembrane helix</keyword>
<sequence>MTSETVVTTAQSQAGVLARIVVGVVAAAVTYFCSGAAAVLYLSEGLAWLGLLLAVVVVAGAILVTRSSPLAGLVAGGLLGVVMLSFFVTIGIHPSSRPEGGIGGIIVFGRSGL</sequence>
<name>A0ABT7MUW3_9MICO</name>
<evidence type="ECO:0000313" key="3">
    <source>
        <dbReference type="Proteomes" id="UP001235064"/>
    </source>
</evidence>
<evidence type="ECO:0000256" key="1">
    <source>
        <dbReference type="SAM" id="Phobius"/>
    </source>
</evidence>
<feature type="transmembrane region" description="Helical" evidence="1">
    <location>
        <begin position="20"/>
        <end position="41"/>
    </location>
</feature>
<keyword evidence="1" id="KW-0812">Transmembrane</keyword>
<comment type="caution">
    <text evidence="2">The sequence shown here is derived from an EMBL/GenBank/DDBJ whole genome shotgun (WGS) entry which is preliminary data.</text>
</comment>
<accession>A0ABT7MUW3</accession>
<dbReference type="RefSeq" id="WP_286286454.1">
    <property type="nucleotide sequence ID" value="NZ_JASXSZ010000001.1"/>
</dbReference>
<keyword evidence="1" id="KW-0472">Membrane</keyword>
<organism evidence="2 3">
    <name type="scientific">Microbacterium candidum</name>
    <dbReference type="NCBI Taxonomy" id="3041922"/>
    <lineage>
        <taxon>Bacteria</taxon>
        <taxon>Bacillati</taxon>
        <taxon>Actinomycetota</taxon>
        <taxon>Actinomycetes</taxon>
        <taxon>Micrococcales</taxon>
        <taxon>Microbacteriaceae</taxon>
        <taxon>Microbacterium</taxon>
    </lineage>
</organism>
<dbReference type="EMBL" id="JASXSZ010000001">
    <property type="protein sequence ID" value="MDL9978233.1"/>
    <property type="molecule type" value="Genomic_DNA"/>
</dbReference>
<feature type="transmembrane region" description="Helical" evidence="1">
    <location>
        <begin position="70"/>
        <end position="92"/>
    </location>
</feature>
<keyword evidence="3" id="KW-1185">Reference proteome</keyword>
<reference evidence="2 3" key="1">
    <citation type="submission" date="2023-06" db="EMBL/GenBank/DDBJ databases">
        <title>Microbacterium sp. nov., isolated from a waste landfill.</title>
        <authorList>
            <person name="Wen W."/>
        </authorList>
    </citation>
    <scope>NUCLEOTIDE SEQUENCE [LARGE SCALE GENOMIC DNA]</scope>
    <source>
        <strain evidence="2 3">ASV49</strain>
    </source>
</reference>
<evidence type="ECO:0008006" key="4">
    <source>
        <dbReference type="Google" id="ProtNLM"/>
    </source>
</evidence>